<dbReference type="AlphaFoldDB" id="A0A5C6DID9"/>
<dbReference type="RefSeq" id="WP_146527380.1">
    <property type="nucleotide sequence ID" value="NZ_SJPV01000005.1"/>
</dbReference>
<organism evidence="2 3">
    <name type="scientific">Novipirellula artificiosorum</name>
    <dbReference type="NCBI Taxonomy" id="2528016"/>
    <lineage>
        <taxon>Bacteria</taxon>
        <taxon>Pseudomonadati</taxon>
        <taxon>Planctomycetota</taxon>
        <taxon>Planctomycetia</taxon>
        <taxon>Pirellulales</taxon>
        <taxon>Pirellulaceae</taxon>
        <taxon>Novipirellula</taxon>
    </lineage>
</organism>
<feature type="domain" description="Transposase IS204/IS1001/IS1096/IS1165 DDE" evidence="1">
    <location>
        <begin position="1"/>
        <end position="62"/>
    </location>
</feature>
<comment type="caution">
    <text evidence="2">The sequence shown here is derived from an EMBL/GenBank/DDBJ whole genome shotgun (WGS) entry which is preliminary data.</text>
</comment>
<gene>
    <name evidence="2" type="ORF">Poly41_32600</name>
</gene>
<keyword evidence="3" id="KW-1185">Reference proteome</keyword>
<sequence>MRSKIDPMKEFAKTLRKKRELLLNWSRAGGTLLSAVVEGFNNKLKRITRKSNGFRTPEAYETSLYHNLGALPEPKFTHRFF</sequence>
<dbReference type="Proteomes" id="UP000319143">
    <property type="component" value="Unassembled WGS sequence"/>
</dbReference>
<dbReference type="InterPro" id="IPR002560">
    <property type="entry name" value="Transposase_DDE"/>
</dbReference>
<evidence type="ECO:0000313" key="3">
    <source>
        <dbReference type="Proteomes" id="UP000319143"/>
    </source>
</evidence>
<accession>A0A5C6DID9</accession>
<dbReference type="Pfam" id="PF01610">
    <property type="entry name" value="DDE_Tnp_ISL3"/>
    <property type="match status" value="1"/>
</dbReference>
<name>A0A5C6DID9_9BACT</name>
<proteinExistence type="predicted"/>
<reference evidence="2 3" key="1">
    <citation type="submission" date="2019-02" db="EMBL/GenBank/DDBJ databases">
        <title>Deep-cultivation of Planctomycetes and their phenomic and genomic characterization uncovers novel biology.</title>
        <authorList>
            <person name="Wiegand S."/>
            <person name="Jogler M."/>
            <person name="Boedeker C."/>
            <person name="Pinto D."/>
            <person name="Vollmers J."/>
            <person name="Rivas-Marin E."/>
            <person name="Kohn T."/>
            <person name="Peeters S.H."/>
            <person name="Heuer A."/>
            <person name="Rast P."/>
            <person name="Oberbeckmann S."/>
            <person name="Bunk B."/>
            <person name="Jeske O."/>
            <person name="Meyerdierks A."/>
            <person name="Storesund J.E."/>
            <person name="Kallscheuer N."/>
            <person name="Luecker S."/>
            <person name="Lage O.M."/>
            <person name="Pohl T."/>
            <person name="Merkel B.J."/>
            <person name="Hornburger P."/>
            <person name="Mueller R.-W."/>
            <person name="Bruemmer F."/>
            <person name="Labrenz M."/>
            <person name="Spormann A.M."/>
            <person name="Op Den Camp H."/>
            <person name="Overmann J."/>
            <person name="Amann R."/>
            <person name="Jetten M.S.M."/>
            <person name="Mascher T."/>
            <person name="Medema M.H."/>
            <person name="Devos D.P."/>
            <person name="Kaster A.-K."/>
            <person name="Ovreas L."/>
            <person name="Rohde M."/>
            <person name="Galperin M.Y."/>
            <person name="Jogler C."/>
        </authorList>
    </citation>
    <scope>NUCLEOTIDE SEQUENCE [LARGE SCALE GENOMIC DNA]</scope>
    <source>
        <strain evidence="2 3">Poly41</strain>
    </source>
</reference>
<evidence type="ECO:0000313" key="2">
    <source>
        <dbReference type="EMBL" id="TWU37133.1"/>
    </source>
</evidence>
<evidence type="ECO:0000259" key="1">
    <source>
        <dbReference type="Pfam" id="PF01610"/>
    </source>
</evidence>
<dbReference type="OrthoDB" id="286677at2"/>
<protein>
    <recommendedName>
        <fullName evidence="1">Transposase IS204/IS1001/IS1096/IS1165 DDE domain-containing protein</fullName>
    </recommendedName>
</protein>
<dbReference type="EMBL" id="SJPV01000005">
    <property type="protein sequence ID" value="TWU37133.1"/>
    <property type="molecule type" value="Genomic_DNA"/>
</dbReference>